<protein>
    <submittedName>
        <fullName evidence="2">Uncharacterized protein</fullName>
    </submittedName>
</protein>
<dbReference type="AlphaFoldDB" id="A0A4C1VS85"/>
<proteinExistence type="predicted"/>
<accession>A0A4C1VS85</accession>
<name>A0A4C1VS85_EUMVA</name>
<evidence type="ECO:0000256" key="1">
    <source>
        <dbReference type="SAM" id="Phobius"/>
    </source>
</evidence>
<sequence length="117" mass="12845">MRTALPKVPCGSLDSVASTCDAPGRRDAQFGKPWCSAYTLYILCACTCACMCIFVALSFSQHNIQSIELYYLEHLAVGPRLRIGNAHETPSALVDVSCQTKCFNLLLSRKRTVQAAR</sequence>
<gene>
    <name evidence="2" type="ORF">EVAR_20361_1</name>
</gene>
<keyword evidence="1" id="KW-0472">Membrane</keyword>
<evidence type="ECO:0000313" key="3">
    <source>
        <dbReference type="Proteomes" id="UP000299102"/>
    </source>
</evidence>
<dbReference type="Proteomes" id="UP000299102">
    <property type="component" value="Unassembled WGS sequence"/>
</dbReference>
<evidence type="ECO:0000313" key="2">
    <source>
        <dbReference type="EMBL" id="GBP41553.1"/>
    </source>
</evidence>
<keyword evidence="1" id="KW-1133">Transmembrane helix</keyword>
<keyword evidence="3" id="KW-1185">Reference proteome</keyword>
<feature type="transmembrane region" description="Helical" evidence="1">
    <location>
        <begin position="38"/>
        <end position="59"/>
    </location>
</feature>
<dbReference type="EMBL" id="BGZK01000401">
    <property type="protein sequence ID" value="GBP41553.1"/>
    <property type="molecule type" value="Genomic_DNA"/>
</dbReference>
<comment type="caution">
    <text evidence="2">The sequence shown here is derived from an EMBL/GenBank/DDBJ whole genome shotgun (WGS) entry which is preliminary data.</text>
</comment>
<reference evidence="2 3" key="1">
    <citation type="journal article" date="2019" name="Commun. Biol.">
        <title>The bagworm genome reveals a unique fibroin gene that provides high tensile strength.</title>
        <authorList>
            <person name="Kono N."/>
            <person name="Nakamura H."/>
            <person name="Ohtoshi R."/>
            <person name="Tomita M."/>
            <person name="Numata K."/>
            <person name="Arakawa K."/>
        </authorList>
    </citation>
    <scope>NUCLEOTIDE SEQUENCE [LARGE SCALE GENOMIC DNA]</scope>
</reference>
<keyword evidence="1" id="KW-0812">Transmembrane</keyword>
<organism evidence="2 3">
    <name type="scientific">Eumeta variegata</name>
    <name type="common">Bagworm moth</name>
    <name type="synonym">Eumeta japonica</name>
    <dbReference type="NCBI Taxonomy" id="151549"/>
    <lineage>
        <taxon>Eukaryota</taxon>
        <taxon>Metazoa</taxon>
        <taxon>Ecdysozoa</taxon>
        <taxon>Arthropoda</taxon>
        <taxon>Hexapoda</taxon>
        <taxon>Insecta</taxon>
        <taxon>Pterygota</taxon>
        <taxon>Neoptera</taxon>
        <taxon>Endopterygota</taxon>
        <taxon>Lepidoptera</taxon>
        <taxon>Glossata</taxon>
        <taxon>Ditrysia</taxon>
        <taxon>Tineoidea</taxon>
        <taxon>Psychidae</taxon>
        <taxon>Oiketicinae</taxon>
        <taxon>Eumeta</taxon>
    </lineage>
</organism>